<sequence>MLLADYIKHVMQEYHTIFPTRFSVLDHLFATNGNGITLKDGYIMDFETRQVKEPTRLSREEIIQHVKDSSDYRLGWCARVIKEIGDEYPEATEKLKKRLESHMAEDERTIERLCNIDEAYKIQPDLTRLEVYAWGGERRYIPMYDFENSKYDDTIEQLEYFRDCIVNATPYELTEDSSDTEKFYARGVLSWKENVGEIDKIIKKLRK</sequence>
<accession>A0A0D4DBE8</accession>
<dbReference type="KEGG" id="vg:26628487"/>
<dbReference type="EMBL" id="KP671755">
    <property type="protein sequence ID" value="AJT61002.1"/>
    <property type="molecule type" value="Genomic_DNA"/>
</dbReference>
<dbReference type="OrthoDB" id="15670at10239"/>
<name>A0A0D4DBE8_9CAUD</name>
<keyword evidence="2" id="KW-1185">Reference proteome</keyword>
<proteinExistence type="predicted"/>
<evidence type="ECO:0000313" key="2">
    <source>
        <dbReference type="Proteomes" id="UP000202888"/>
    </source>
</evidence>
<dbReference type="GeneID" id="26628487"/>
<protein>
    <submittedName>
        <fullName evidence="1">Uncharacterized protein</fullName>
    </submittedName>
</protein>
<reference evidence="1 2" key="1">
    <citation type="journal article" date="2016" name="Genom Data">
        <title>Complete genome sequence of a giant Vibrio phage ValKK3 infecting Vibrio alginolyticus.</title>
        <authorList>
            <person name="Lal T.M."/>
            <person name="Sano M."/>
            <person name="Hatai K."/>
            <person name="Ransangan J."/>
        </authorList>
    </citation>
    <scope>NUCLEOTIDE SEQUENCE [LARGE SCALE GENOMIC DNA]</scope>
</reference>
<organism evidence="1 2">
    <name type="scientific">Vibrio phage ValKK3</name>
    <dbReference type="NCBI Taxonomy" id="1610855"/>
    <lineage>
        <taxon>Viruses</taxon>
        <taxon>Duplodnaviria</taxon>
        <taxon>Heunggongvirae</taxon>
        <taxon>Uroviricota</taxon>
        <taxon>Caudoviricetes</taxon>
        <taxon>Pantevenvirales</taxon>
        <taxon>Straboviridae</taxon>
        <taxon>Schizotequatrovirus</taxon>
        <taxon>Schizotequatrovirus valkk3</taxon>
    </lineage>
</organism>
<dbReference type="Proteomes" id="UP000202888">
    <property type="component" value="Segment"/>
</dbReference>
<dbReference type="RefSeq" id="YP_009201264.1">
    <property type="nucleotide sequence ID" value="NC_028829.1"/>
</dbReference>
<evidence type="ECO:0000313" key="1">
    <source>
        <dbReference type="EMBL" id="AJT61002.1"/>
    </source>
</evidence>